<evidence type="ECO:0000313" key="2">
    <source>
        <dbReference type="EMBL" id="QDH21728.1"/>
    </source>
</evidence>
<evidence type="ECO:0000313" key="3">
    <source>
        <dbReference type="Proteomes" id="UP000316968"/>
    </source>
</evidence>
<dbReference type="Gene3D" id="3.30.160.660">
    <property type="match status" value="1"/>
</dbReference>
<dbReference type="AlphaFoldDB" id="A0A4Y6UYX0"/>
<dbReference type="InterPro" id="IPR027624">
    <property type="entry name" value="TOMM_cyclo_SagD"/>
</dbReference>
<sequence length="468" mass="50859">MRRASIGFAGRAAVDGSGGARMSRQLIRRSSSVGANAGVPKALAATLGGRGGIVKGLINVNSDAEDPELFLSLAIPGNPKSFVPGQEGLIDFFASGMGRTPEEANTSAVAEAVERYCASYVQPDRTIFASWQELGANALHPSELPLFTKEQHAKSGFPYRPFTEDSRIGWFEAYSLTRRRNVYVPAALTWDSYRPIAPNEDAICFGLMTGSAAGSTLEQAMLGGLLEIIERDSFMIMWYNRLQMPGIDLNGSALLEPFGALMDKRRFRLDLVDTTSDIGVPSVFGLLHTRDGKVSFGGAARSTLEEAAAKTLMEISQLYMGNKAQIYASGLPELQADQIVDYGLRLPYYEQPNAMRELDFACGAPKTRKLAANPIDVKMSNAEQLKQVLDRLAARGLEAICADITTEDARALGLHVVKMIVPGSVQLPRSEHERLVGSRRIFDVPVEMGYRTFPIAPTDLNAAPHPFP</sequence>
<dbReference type="NCBIfam" id="TIGR03604">
    <property type="entry name" value="TOMM_cyclo_SagD"/>
    <property type="match status" value="1"/>
</dbReference>
<keyword evidence="3" id="KW-1185">Reference proteome</keyword>
<dbReference type="PANTHER" id="PTHR37809">
    <property type="entry name" value="RIBOSOMAL PROTEIN S12 METHYLTHIOTRANSFERASE ACCESSORY FACTOR YCAO"/>
    <property type="match status" value="1"/>
</dbReference>
<dbReference type="Gene3D" id="3.30.1330.230">
    <property type="match status" value="1"/>
</dbReference>
<protein>
    <recommendedName>
        <fullName evidence="1">YcaO domain-containing protein</fullName>
    </recommendedName>
</protein>
<proteinExistence type="predicted"/>
<gene>
    <name evidence="2" type="ORF">FFV09_13250</name>
</gene>
<dbReference type="EMBL" id="CP041217">
    <property type="protein sequence ID" value="QDH21728.1"/>
    <property type="molecule type" value="Genomic_DNA"/>
</dbReference>
<dbReference type="Proteomes" id="UP000316968">
    <property type="component" value="Chromosome"/>
</dbReference>
<feature type="domain" description="YcaO" evidence="1">
    <location>
        <begin position="96"/>
        <end position="468"/>
    </location>
</feature>
<dbReference type="InterPro" id="IPR003776">
    <property type="entry name" value="YcaO-like_dom"/>
</dbReference>
<dbReference type="OrthoDB" id="2379922at2"/>
<name>A0A4Y6UYX0_SACBS</name>
<organism evidence="2 3">
    <name type="scientific">Saccharibacillus brassicae</name>
    <dbReference type="NCBI Taxonomy" id="2583377"/>
    <lineage>
        <taxon>Bacteria</taxon>
        <taxon>Bacillati</taxon>
        <taxon>Bacillota</taxon>
        <taxon>Bacilli</taxon>
        <taxon>Bacillales</taxon>
        <taxon>Paenibacillaceae</taxon>
        <taxon>Saccharibacillus</taxon>
    </lineage>
</organism>
<accession>A0A4Y6UYX0</accession>
<dbReference type="Gene3D" id="3.30.40.250">
    <property type="match status" value="1"/>
</dbReference>
<dbReference type="KEGG" id="saca:FFV09_13250"/>
<dbReference type="Pfam" id="PF02624">
    <property type="entry name" value="YcaO"/>
    <property type="match status" value="1"/>
</dbReference>
<dbReference type="PANTHER" id="PTHR37809:SF1">
    <property type="entry name" value="RIBOSOMAL PROTEIN S12 METHYLTHIOTRANSFERASE ACCESSORY FACTOR YCAO"/>
    <property type="match status" value="1"/>
</dbReference>
<dbReference type="PROSITE" id="PS51664">
    <property type="entry name" value="YCAO"/>
    <property type="match status" value="1"/>
</dbReference>
<evidence type="ECO:0000259" key="1">
    <source>
        <dbReference type="PROSITE" id="PS51664"/>
    </source>
</evidence>
<reference evidence="2 3" key="1">
    <citation type="submission" date="2019-06" db="EMBL/GenBank/DDBJ databases">
        <title>Saccharibacillus brassicae sp. nov., an endophytic bacterium isolated from Chinese cabbage seeds (Brassica pekinensis).</title>
        <authorList>
            <person name="Jiang L."/>
            <person name="Lee J."/>
            <person name="Kim S.W."/>
        </authorList>
    </citation>
    <scope>NUCLEOTIDE SEQUENCE [LARGE SCALE GENOMIC DNA]</scope>
    <source>
        <strain evidence="3">KCTC 43072 / ATSA2</strain>
    </source>
</reference>